<evidence type="ECO:0000313" key="23">
    <source>
        <dbReference type="EMBL" id="MCZ4582669.1"/>
    </source>
</evidence>
<evidence type="ECO:0000256" key="8">
    <source>
        <dbReference type="ARBA" id="ARBA00022857"/>
    </source>
</evidence>
<dbReference type="PANTHER" id="PTHR12592">
    <property type="entry name" value="ATP-DEPENDENT (S)-NAD(P)H-HYDRATE DEHYDRATASE FAMILY MEMBER"/>
    <property type="match status" value="1"/>
</dbReference>
<evidence type="ECO:0000256" key="6">
    <source>
        <dbReference type="ARBA" id="ARBA00022741"/>
    </source>
</evidence>
<evidence type="ECO:0000256" key="1">
    <source>
        <dbReference type="ARBA" id="ARBA00000013"/>
    </source>
</evidence>
<dbReference type="EC" id="4.2.1.136" evidence="19"/>
<dbReference type="InterPro" id="IPR029056">
    <property type="entry name" value="Ribokinase-like"/>
</dbReference>
<gene>
    <name evidence="22" type="primary">nnr</name>
    <name evidence="17" type="synonym">nnrD</name>
    <name evidence="18" type="synonym">nnrE</name>
    <name evidence="23" type="ORF">O4328_03020</name>
    <name evidence="24" type="ORF">Q5707_12795</name>
    <name evidence="22" type="ORF">R1CP_12325</name>
</gene>
<dbReference type="PROSITE" id="PS51383">
    <property type="entry name" value="YJEF_C_3"/>
    <property type="match status" value="1"/>
</dbReference>
<evidence type="ECO:0000313" key="22">
    <source>
        <dbReference type="EMBL" id="ANS27173.1"/>
    </source>
</evidence>
<keyword evidence="9 18" id="KW-0630">Potassium</keyword>
<feature type="binding site" evidence="18">
    <location>
        <begin position="62"/>
        <end position="66"/>
    </location>
    <ligand>
        <name>(6S)-NADPHX</name>
        <dbReference type="ChEBI" id="CHEBI:64076"/>
    </ligand>
</feature>
<dbReference type="CDD" id="cd01171">
    <property type="entry name" value="YXKO-related"/>
    <property type="match status" value="1"/>
</dbReference>
<feature type="domain" description="YjeF N-terminal" evidence="21">
    <location>
        <begin position="10"/>
        <end position="207"/>
    </location>
</feature>
<evidence type="ECO:0000256" key="18">
    <source>
        <dbReference type="HAMAP-Rule" id="MF_01966"/>
    </source>
</evidence>
<keyword evidence="26" id="KW-1185">Reference proteome</keyword>
<organism evidence="22 25">
    <name type="scientific">Rhodococcus opacus</name>
    <name type="common">Nocardia opaca</name>
    <dbReference type="NCBI Taxonomy" id="37919"/>
    <lineage>
        <taxon>Bacteria</taxon>
        <taxon>Bacillati</taxon>
        <taxon>Actinomycetota</taxon>
        <taxon>Actinomycetes</taxon>
        <taxon>Mycobacteriales</taxon>
        <taxon>Nocardiaceae</taxon>
        <taxon>Rhodococcus</taxon>
    </lineage>
</organism>
<feature type="domain" description="YjeF C-terminal" evidence="20">
    <location>
        <begin position="212"/>
        <end position="481"/>
    </location>
</feature>
<dbReference type="GO" id="GO:0046872">
    <property type="term" value="F:metal ion binding"/>
    <property type="evidence" value="ECO:0007669"/>
    <property type="project" value="UniProtKB-UniRule"/>
</dbReference>
<feature type="binding site" evidence="17">
    <location>
        <position position="350"/>
    </location>
    <ligand>
        <name>(6S)-NADPHX</name>
        <dbReference type="ChEBI" id="CHEBI:64076"/>
    </ligand>
</feature>
<evidence type="ECO:0000256" key="15">
    <source>
        <dbReference type="ARBA" id="ARBA00048238"/>
    </source>
</evidence>
<comment type="catalytic activity">
    <reaction evidence="15 17 19">
        <text>(6S)-NADHX + ADP = AMP + phosphate + NADH + H(+)</text>
        <dbReference type="Rhea" id="RHEA:32223"/>
        <dbReference type="ChEBI" id="CHEBI:15378"/>
        <dbReference type="ChEBI" id="CHEBI:43474"/>
        <dbReference type="ChEBI" id="CHEBI:57945"/>
        <dbReference type="ChEBI" id="CHEBI:64074"/>
        <dbReference type="ChEBI" id="CHEBI:456215"/>
        <dbReference type="ChEBI" id="CHEBI:456216"/>
        <dbReference type="EC" id="4.2.1.136"/>
    </reaction>
</comment>
<sequence length="494" mass="48627">MRGYYTADEVRAAEAPLLASLPDGALMRRAAHGLATVVAAELRARTGGVAGRTITVLVGSGDNGGDALWAASMLRKRGAAATAVLLKPEKAHAAGLAAFTAAGGRVAAPSDELGLPDLVIDGIVGISGRGPLRPDAAALVDRIEAAPIVSADLPSGVDPDTGAVDGPAVSAAVTVAFGALKPVHALGAAHCGRVELVDIGLSLGAAGITALDAADVGAAWPVPGAGDDKYSQGVVGVVAGSDGYPGAGVLCTGAAVTATSGLVRYAGPCTNEVLAHSPEVIATADLAKAGRVQSWVVGPGMGTDDAARRTLRTVLESDVPVLVDADGLTLLAEDPDLVRSRTAATLLTPHAGEFARLTGTDPGPDRVASARALAADWNVHLLLKGRATVIAEPGGRIFVNEAGGSWSATAGAGDVLAGIIGSLMAAGITPARAAAVGARAHSLAANLAARGGGADLSAGRGTAPISAGTLLAHLRESIRVLRAGVSPGEMPASS</sequence>
<comment type="subunit">
    <text evidence="17">Homotetramer.</text>
</comment>
<protein>
    <recommendedName>
        <fullName evidence="19">Bifunctional NAD(P)H-hydrate repair enzyme</fullName>
    </recommendedName>
    <alternativeName>
        <fullName evidence="19">Nicotinamide nucleotide repair protein</fullName>
    </alternativeName>
    <domain>
        <recommendedName>
            <fullName evidence="19">ADP-dependent (S)-NAD(P)H-hydrate dehydratase</fullName>
            <ecNumber evidence="19">4.2.1.136</ecNumber>
        </recommendedName>
        <alternativeName>
            <fullName evidence="19">ADP-dependent NAD(P)HX dehydratase</fullName>
        </alternativeName>
    </domain>
    <domain>
        <recommendedName>
            <fullName evidence="19">NAD(P)H-hydrate epimerase</fullName>
            <ecNumber evidence="19">5.1.99.6</ecNumber>
        </recommendedName>
    </domain>
</protein>
<comment type="similarity">
    <text evidence="17">Belongs to the NnrD/CARKD family.</text>
</comment>
<keyword evidence="12 17" id="KW-0456">Lyase</keyword>
<dbReference type="HAMAP" id="MF_01965">
    <property type="entry name" value="NADHX_dehydratase"/>
    <property type="match status" value="1"/>
</dbReference>
<dbReference type="Proteomes" id="UP000186108">
    <property type="component" value="Chromosome"/>
</dbReference>
<dbReference type="PIRSF" id="PIRSF017184">
    <property type="entry name" value="Nnr"/>
    <property type="match status" value="1"/>
</dbReference>
<dbReference type="InterPro" id="IPR017953">
    <property type="entry name" value="Carbohydrate_kinase_pred_CS"/>
</dbReference>
<dbReference type="PROSITE" id="PS01050">
    <property type="entry name" value="YJEF_C_2"/>
    <property type="match status" value="1"/>
</dbReference>
<feature type="binding site" evidence="17">
    <location>
        <position position="247"/>
    </location>
    <ligand>
        <name>(6S)-NADPHX</name>
        <dbReference type="ChEBI" id="CHEBI:64076"/>
    </ligand>
</feature>
<dbReference type="Pfam" id="PF03853">
    <property type="entry name" value="YjeF_N"/>
    <property type="match status" value="1"/>
</dbReference>
<dbReference type="GO" id="GO:0052856">
    <property type="term" value="F:NAD(P)HX epimerase activity"/>
    <property type="evidence" value="ECO:0007669"/>
    <property type="project" value="UniProtKB-UniRule"/>
</dbReference>
<evidence type="ECO:0000313" key="24">
    <source>
        <dbReference type="EMBL" id="WLF49818.1"/>
    </source>
</evidence>
<feature type="binding site" evidence="17">
    <location>
        <position position="414"/>
    </location>
    <ligand>
        <name>(6S)-NADPHX</name>
        <dbReference type="ChEBI" id="CHEBI:64076"/>
    </ligand>
</feature>
<keyword evidence="11 18" id="KW-0413">Isomerase</keyword>
<dbReference type="FunFam" id="3.40.50.10260:FF:000008">
    <property type="entry name" value="Multifunctional fusion protein"/>
    <property type="match status" value="1"/>
</dbReference>
<dbReference type="EMBL" id="CP009111">
    <property type="protein sequence ID" value="ANS27173.1"/>
    <property type="molecule type" value="Genomic_DNA"/>
</dbReference>
<evidence type="ECO:0000259" key="20">
    <source>
        <dbReference type="PROSITE" id="PS51383"/>
    </source>
</evidence>
<evidence type="ECO:0000256" key="14">
    <source>
        <dbReference type="ARBA" id="ARBA00025153"/>
    </source>
</evidence>
<dbReference type="Proteomes" id="UP001066327">
    <property type="component" value="Unassembled WGS sequence"/>
</dbReference>
<proteinExistence type="inferred from homology"/>
<reference evidence="23" key="2">
    <citation type="submission" date="2022-12" db="EMBL/GenBank/DDBJ databases">
        <authorList>
            <person name="Krivoruchko A.V."/>
            <person name="Elkin A."/>
        </authorList>
    </citation>
    <scope>NUCLEOTIDE SEQUENCE</scope>
    <source>
        <strain evidence="23">IEGM 249</strain>
    </source>
</reference>
<comment type="function">
    <text evidence="17">Catalyzes the dehydration of the S-form of NAD(P)HX at the expense of ADP, which is converted to AMP. Together with NAD(P)HX epimerase, which catalyzes the epimerization of the S- and R-forms, the enzyme allows the repair of both epimers of NAD(P)HX, a damaged form of NAD(P)H that is a result of enzymatic or heat-dependent hydration.</text>
</comment>
<dbReference type="GO" id="GO:0046496">
    <property type="term" value="P:nicotinamide nucleotide metabolic process"/>
    <property type="evidence" value="ECO:0007669"/>
    <property type="project" value="UniProtKB-UniRule"/>
</dbReference>
<dbReference type="EC" id="5.1.99.6" evidence="19"/>
<dbReference type="InterPro" id="IPR030677">
    <property type="entry name" value="Nnr"/>
</dbReference>
<comment type="similarity">
    <text evidence="4 19">In the C-terminal section; belongs to the NnrD/CARKD family.</text>
</comment>
<comment type="similarity">
    <text evidence="18">Belongs to the NnrE/AIBP family.</text>
</comment>
<dbReference type="Gene3D" id="3.40.50.10260">
    <property type="entry name" value="YjeF N-terminal domain"/>
    <property type="match status" value="1"/>
</dbReference>
<accession>A0A1B1K3H9</accession>
<feature type="binding site" evidence="18">
    <location>
        <position position="155"/>
    </location>
    <ligand>
        <name>K(+)</name>
        <dbReference type="ChEBI" id="CHEBI:29103"/>
    </ligand>
</feature>
<dbReference type="GO" id="GO:0005524">
    <property type="term" value="F:ATP binding"/>
    <property type="evidence" value="ECO:0007669"/>
    <property type="project" value="UniProtKB-UniRule"/>
</dbReference>
<evidence type="ECO:0000259" key="21">
    <source>
        <dbReference type="PROSITE" id="PS51385"/>
    </source>
</evidence>
<dbReference type="InterPro" id="IPR036652">
    <property type="entry name" value="YjeF_N_dom_sf"/>
</dbReference>
<evidence type="ECO:0000256" key="13">
    <source>
        <dbReference type="ARBA" id="ARBA00023268"/>
    </source>
</evidence>
<evidence type="ECO:0000256" key="7">
    <source>
        <dbReference type="ARBA" id="ARBA00022840"/>
    </source>
</evidence>
<evidence type="ECO:0000256" key="9">
    <source>
        <dbReference type="ARBA" id="ARBA00022958"/>
    </source>
</evidence>
<dbReference type="PANTHER" id="PTHR12592:SF0">
    <property type="entry name" value="ATP-DEPENDENT (S)-NAD(P)H-HYDRATE DEHYDRATASE"/>
    <property type="match status" value="1"/>
</dbReference>
<evidence type="ECO:0000256" key="4">
    <source>
        <dbReference type="ARBA" id="ARBA00009524"/>
    </source>
</evidence>
<evidence type="ECO:0000256" key="17">
    <source>
        <dbReference type="HAMAP-Rule" id="MF_01965"/>
    </source>
</evidence>
<keyword evidence="7 17" id="KW-0067">ATP-binding</keyword>
<dbReference type="InterPro" id="IPR004443">
    <property type="entry name" value="YjeF_N_dom"/>
</dbReference>
<comment type="cofactor">
    <cofactor evidence="18 19">
        <name>K(+)</name>
        <dbReference type="ChEBI" id="CHEBI:29103"/>
    </cofactor>
    <text evidence="18 19">Binds 1 potassium ion per subunit.</text>
</comment>
<dbReference type="Gene3D" id="3.40.1190.20">
    <property type="match status" value="1"/>
</dbReference>
<keyword evidence="8 17" id="KW-0521">NADP</keyword>
<feature type="binding site" evidence="18">
    <location>
        <position position="121"/>
    </location>
    <ligand>
        <name>K(+)</name>
        <dbReference type="ChEBI" id="CHEBI:29103"/>
    </ligand>
</feature>
<evidence type="ECO:0000256" key="10">
    <source>
        <dbReference type="ARBA" id="ARBA00023027"/>
    </source>
</evidence>
<feature type="binding site" evidence="18">
    <location>
        <position position="152"/>
    </location>
    <ligand>
        <name>(6S)-NADPHX</name>
        <dbReference type="ChEBI" id="CHEBI:64076"/>
    </ligand>
</feature>
<keyword evidence="5 18" id="KW-0479">Metal-binding</keyword>
<feature type="binding site" evidence="17">
    <location>
        <begin position="384"/>
        <end position="388"/>
    </location>
    <ligand>
        <name>AMP</name>
        <dbReference type="ChEBI" id="CHEBI:456215"/>
    </ligand>
</feature>
<dbReference type="HAMAP" id="MF_01966">
    <property type="entry name" value="NADHX_epimerase"/>
    <property type="match status" value="1"/>
</dbReference>
<evidence type="ECO:0000256" key="19">
    <source>
        <dbReference type="PIRNR" id="PIRNR017184"/>
    </source>
</evidence>
<comment type="function">
    <text evidence="18">Catalyzes the epimerization of the S- and R-forms of NAD(P)HX, a damaged form of NAD(P)H that is a result of enzymatic or heat-dependent hydration. This is a prerequisite for the S-specific NAD(P)H-hydrate dehydratase to allow the repair of both epimers of NAD(P)HX.</text>
</comment>
<dbReference type="Proteomes" id="UP001231166">
    <property type="component" value="Chromosome"/>
</dbReference>
<dbReference type="EMBL" id="CP130953">
    <property type="protein sequence ID" value="WLF49818.1"/>
    <property type="molecule type" value="Genomic_DNA"/>
</dbReference>
<keyword evidence="10 17" id="KW-0520">NAD</keyword>
<comment type="cofactor">
    <cofactor evidence="17">
        <name>Mg(2+)</name>
        <dbReference type="ChEBI" id="CHEBI:18420"/>
    </cofactor>
</comment>
<evidence type="ECO:0000256" key="16">
    <source>
        <dbReference type="ARBA" id="ARBA00049209"/>
    </source>
</evidence>
<reference evidence="24" key="3">
    <citation type="submission" date="2023-07" db="EMBL/GenBank/DDBJ databases">
        <title>Genomic analysis of Rhodococcus opacus VOC-14 with glycol ethers degradation activity.</title>
        <authorList>
            <person name="Narkevich D.A."/>
            <person name="Hlushen A.M."/>
            <person name="Akhremchuk A.E."/>
            <person name="Sikolenko M.A."/>
            <person name="Valentovich L.N."/>
        </authorList>
    </citation>
    <scope>NUCLEOTIDE SEQUENCE</scope>
    <source>
        <strain evidence="24">VOC-14</strain>
    </source>
</reference>
<dbReference type="InterPro" id="IPR000631">
    <property type="entry name" value="CARKD"/>
</dbReference>
<evidence type="ECO:0000313" key="25">
    <source>
        <dbReference type="Proteomes" id="UP000186108"/>
    </source>
</evidence>
<evidence type="ECO:0000256" key="12">
    <source>
        <dbReference type="ARBA" id="ARBA00023239"/>
    </source>
</evidence>
<keyword evidence="13" id="KW-0511">Multifunctional enzyme</keyword>
<name>A0A1B1K3H9_RHOOP</name>
<dbReference type="SUPFAM" id="SSF53613">
    <property type="entry name" value="Ribokinase-like"/>
    <property type="match status" value="1"/>
</dbReference>
<dbReference type="SUPFAM" id="SSF64153">
    <property type="entry name" value="YjeF N-terminal domain-like"/>
    <property type="match status" value="1"/>
</dbReference>
<evidence type="ECO:0000256" key="2">
    <source>
        <dbReference type="ARBA" id="ARBA00000909"/>
    </source>
</evidence>
<evidence type="ECO:0000256" key="11">
    <source>
        <dbReference type="ARBA" id="ARBA00023235"/>
    </source>
</evidence>
<comment type="catalytic activity">
    <reaction evidence="16 17 19">
        <text>(6S)-NADPHX + ADP = AMP + phosphate + NADPH + H(+)</text>
        <dbReference type="Rhea" id="RHEA:32235"/>
        <dbReference type="ChEBI" id="CHEBI:15378"/>
        <dbReference type="ChEBI" id="CHEBI:43474"/>
        <dbReference type="ChEBI" id="CHEBI:57783"/>
        <dbReference type="ChEBI" id="CHEBI:64076"/>
        <dbReference type="ChEBI" id="CHEBI:456215"/>
        <dbReference type="ChEBI" id="CHEBI:456216"/>
        <dbReference type="EC" id="4.2.1.136"/>
    </reaction>
</comment>
<comment type="caution">
    <text evidence="18">Lacks conserved residue(s) required for the propagation of feature annotation.</text>
</comment>
<feature type="binding site" evidence="17">
    <location>
        <position position="413"/>
    </location>
    <ligand>
        <name>AMP</name>
        <dbReference type="ChEBI" id="CHEBI:456215"/>
    </ligand>
</feature>
<dbReference type="NCBIfam" id="TIGR00197">
    <property type="entry name" value="yjeF_nterm"/>
    <property type="match status" value="1"/>
</dbReference>
<dbReference type="AlphaFoldDB" id="A0A1B1K3H9"/>
<dbReference type="Pfam" id="PF01256">
    <property type="entry name" value="Carb_kinase"/>
    <property type="match status" value="1"/>
</dbReference>
<reference evidence="22 25" key="1">
    <citation type="submission" date="2014-07" db="EMBL/GenBank/DDBJ databases">
        <authorList>
            <person name="Zhang J.E."/>
            <person name="Yang H."/>
            <person name="Guo J."/>
            <person name="Deng Z."/>
            <person name="Luo H."/>
            <person name="Luo M."/>
            <person name="Zhao B."/>
        </authorList>
    </citation>
    <scope>NUCLEOTIDE SEQUENCE [LARGE SCALE GENOMIC DNA]</scope>
    <source>
        <strain evidence="22 25">1CP</strain>
    </source>
</reference>
<feature type="binding site" evidence="17">
    <location>
        <position position="300"/>
    </location>
    <ligand>
        <name>(6S)-NADPHX</name>
        <dbReference type="ChEBI" id="CHEBI:64076"/>
    </ligand>
</feature>
<comment type="catalytic activity">
    <reaction evidence="1 18 19">
        <text>(6R)-NADHX = (6S)-NADHX</text>
        <dbReference type="Rhea" id="RHEA:32215"/>
        <dbReference type="ChEBI" id="CHEBI:64074"/>
        <dbReference type="ChEBI" id="CHEBI:64075"/>
        <dbReference type="EC" id="5.1.99.6"/>
    </reaction>
</comment>
<dbReference type="NCBIfam" id="TIGR00196">
    <property type="entry name" value="yjeF_cterm"/>
    <property type="match status" value="1"/>
</dbReference>
<comment type="function">
    <text evidence="14 19">Bifunctional enzyme that catalyzes the epimerization of the S- and R-forms of NAD(P)HX and the dehydration of the S-form of NAD(P)HX at the expense of ADP, which is converted to AMP. This allows the repair of both epimers of NAD(P)HX, a damaged form of NAD(P)H that is a result of enzymatic or heat-dependent hydration.</text>
</comment>
<comment type="catalytic activity">
    <reaction evidence="2 18 19">
        <text>(6R)-NADPHX = (6S)-NADPHX</text>
        <dbReference type="Rhea" id="RHEA:32227"/>
        <dbReference type="ChEBI" id="CHEBI:64076"/>
        <dbReference type="ChEBI" id="CHEBI:64077"/>
        <dbReference type="EC" id="5.1.99.6"/>
    </reaction>
</comment>
<dbReference type="PATRIC" id="fig|37919.13.peg.2532"/>
<feature type="binding site" evidence="18">
    <location>
        <begin position="125"/>
        <end position="131"/>
    </location>
    <ligand>
        <name>(6S)-NADPHX</name>
        <dbReference type="ChEBI" id="CHEBI:64076"/>
    </ligand>
</feature>
<keyword evidence="6 17" id="KW-0547">Nucleotide-binding</keyword>
<evidence type="ECO:0000313" key="26">
    <source>
        <dbReference type="Proteomes" id="UP001066327"/>
    </source>
</evidence>
<dbReference type="GO" id="GO:0110051">
    <property type="term" value="P:metabolite repair"/>
    <property type="evidence" value="ECO:0007669"/>
    <property type="project" value="TreeGrafter"/>
</dbReference>
<comment type="similarity">
    <text evidence="3 19">In the N-terminal section; belongs to the NnrE/AIBP family.</text>
</comment>
<dbReference type="PROSITE" id="PS51385">
    <property type="entry name" value="YJEF_N"/>
    <property type="match status" value="1"/>
</dbReference>
<dbReference type="EMBL" id="JAPWIS010000001">
    <property type="protein sequence ID" value="MCZ4582669.1"/>
    <property type="molecule type" value="Genomic_DNA"/>
</dbReference>
<feature type="binding site" evidence="18">
    <location>
        <position position="63"/>
    </location>
    <ligand>
        <name>K(+)</name>
        <dbReference type="ChEBI" id="CHEBI:29103"/>
    </ligand>
</feature>
<evidence type="ECO:0000256" key="3">
    <source>
        <dbReference type="ARBA" id="ARBA00006001"/>
    </source>
</evidence>
<evidence type="ECO:0000256" key="5">
    <source>
        <dbReference type="ARBA" id="ARBA00022723"/>
    </source>
</evidence>
<dbReference type="GO" id="GO:0052855">
    <property type="term" value="F:ADP-dependent NAD(P)H-hydrate dehydratase activity"/>
    <property type="evidence" value="ECO:0007669"/>
    <property type="project" value="UniProtKB-UniRule"/>
</dbReference>
<dbReference type="RefSeq" id="WP_065490325.1">
    <property type="nucleotide sequence ID" value="NZ_CP009111.1"/>
</dbReference>